<dbReference type="Proteomes" id="UP000770785">
    <property type="component" value="Unassembled WGS sequence"/>
</dbReference>
<comment type="caution">
    <text evidence="4">The sequence shown here is derived from an EMBL/GenBank/DDBJ whole genome shotgun (WGS) entry which is preliminary data.</text>
</comment>
<evidence type="ECO:0000259" key="2">
    <source>
        <dbReference type="Pfam" id="PF18991"/>
    </source>
</evidence>
<evidence type="ECO:0000313" key="4">
    <source>
        <dbReference type="EMBL" id="NJC27511.1"/>
    </source>
</evidence>
<feature type="domain" description="DUF4132" evidence="1">
    <location>
        <begin position="1307"/>
        <end position="1482"/>
    </location>
</feature>
<evidence type="ECO:0000259" key="3">
    <source>
        <dbReference type="Pfam" id="PF24879"/>
    </source>
</evidence>
<feature type="domain" description="DUF7737" evidence="3">
    <location>
        <begin position="1572"/>
        <end position="1672"/>
    </location>
</feature>
<accession>A0ABX0XE36</accession>
<proteinExistence type="predicted"/>
<dbReference type="Pfam" id="PF18991">
    <property type="entry name" value="DUF5724"/>
    <property type="match status" value="1"/>
</dbReference>
<gene>
    <name evidence="4" type="ORF">GGR27_003028</name>
</gene>
<dbReference type="RefSeq" id="WP_168038678.1">
    <property type="nucleotide sequence ID" value="NZ_JAATJH010000005.1"/>
</dbReference>
<dbReference type="EMBL" id="JAATJH010000005">
    <property type="protein sequence ID" value="NJC27511.1"/>
    <property type="molecule type" value="Genomic_DNA"/>
</dbReference>
<dbReference type="Pfam" id="PF13569">
    <property type="entry name" value="DUF4132"/>
    <property type="match status" value="1"/>
</dbReference>
<dbReference type="InterPro" id="IPR056639">
    <property type="entry name" value="DUF7737"/>
</dbReference>
<organism evidence="4 5">
    <name type="scientific">Neolewinella antarctica</name>
    <dbReference type="NCBI Taxonomy" id="442734"/>
    <lineage>
        <taxon>Bacteria</taxon>
        <taxon>Pseudomonadati</taxon>
        <taxon>Bacteroidota</taxon>
        <taxon>Saprospiria</taxon>
        <taxon>Saprospirales</taxon>
        <taxon>Lewinellaceae</taxon>
        <taxon>Neolewinella</taxon>
    </lineage>
</organism>
<name>A0ABX0XE36_9BACT</name>
<evidence type="ECO:0000313" key="5">
    <source>
        <dbReference type="Proteomes" id="UP000770785"/>
    </source>
</evidence>
<reference evidence="4 5" key="1">
    <citation type="submission" date="2020-03" db="EMBL/GenBank/DDBJ databases">
        <title>Genomic Encyclopedia of Type Strains, Phase IV (KMG-IV): sequencing the most valuable type-strain genomes for metagenomic binning, comparative biology and taxonomic classification.</title>
        <authorList>
            <person name="Goeker M."/>
        </authorList>
    </citation>
    <scope>NUCLEOTIDE SEQUENCE [LARGE SCALE GENOMIC DNA]</scope>
    <source>
        <strain evidence="4 5">DSM 105096</strain>
    </source>
</reference>
<protein>
    <recommendedName>
        <fullName evidence="6">DUF4132 domain-containing protein</fullName>
    </recommendedName>
</protein>
<sequence>MITATQADLVFKANKRKAEQFSVTKGFSTKYAALSEAIRKNYYQLKNKEPKALFLEHFEVGENPWTTEEGQQLATALFGPEKVAFVAPAWDLLSSLPYQHGWSRRPFRSANPAHYLVKKISVFHDLYELCSNGLHSFDAADSMRYVVYTQYNGESLSPLLACALTAEGSSGPLHELAWDIFQGEDEIGATTRALIQGLLMTDQPESWALVEKLLLAAQREEGLRQTIFETVDQSSYGAFTHFIKVILDNDLARFSAVIRGVDTWFGFGWEAPKKKTIDRALGMAHAFLDGGKAATDRGLASDNNMEFYVALWATGVRDVNSATNVAAEALYTLPLEKKIAALYLLTQTNATHARVGEWANEFFGERPLLDYYVAMNLPAEWVMTDELLEKFVAHAKALPKDGKQFDPGVFDWIAPKVTPEYFYEVAIRRASEAQLLVLAEDLSAIPSTSREALMRRLFPKHYTWSLNYAEKAHPKLDTRRQPWVRSVMHQSLTDRSGGVMATGVTLLRNVELVDEDVTVITDLLRRKGKQLRGALIGIILQQPDAMIRQFGDELLPAKSVDQRLVGLEVLSVLKESGRLVQYIDDSIATYRERPNFSKNEEVLLERFSPVANKDSFSLENGFGVIDYANVRPIIEPQLKFTAPKKSGLLSKLTGATETFLFANFVDAKKIHRALLDLVQVVLENATYEYTVKYNDNYEQTHLLGNEISRRNPHNKDLSDAEKIDDLPLAEQFKAWYESTNLNDFELFFTLMHCHGMGQGNGRAWYERFSKHYYPEVAELNITIGERGAGKKLKSQLANVISVFYYARADHATMNQFQVDLLEDILARWPDEHRTLVANRDRSRGEIKSHWTSLAEALYPGHNTFQNSQAYDEHDLGMLTQFYDLKQFLFVGSKSAVYPPERFHEVITVAITRYYYGGVSPNAALAAYLYGKGIVSQDELLIHGLHEPSFLQKLFAAERVNAKKKNILTHLPLGLADDLVTNLLRLELDRGDLSTDSTKYTNAIDRIEGADYLIRLNERLGKETLHRGYSYGLDTNKKVSFSALIKKTVPAAVDTEESFVSRAKETKVTTKRWLEIAMYAPQWAPWIGELLKIDNLESAVWWFHAHASEYSNDQKAGIVARYSPIEMADFREGAIDIDWFTEVYAAVGKKNWKLLHDAAKYVTDGNGHRQVKLYSAIMLGEVKITETLKKIKDKRDKVYVKGLGLVPLSRKIPRKDLLRRYELFQQFLHESKQFGNQRKESEKKAVQIGVENLARNAGYDDPVRFSWIMEGQSTQAIMAESVVEIDNVTVSLVIDDRGKADILVEKDGKSQKTIPAKLRKHKHIIKLKENKAELRKQYRRTLQSLEKAMVDGQTFTVEEIGEINQHPVVKTLLAKLVLFHPKKQISGFWSRGVLNDVTGKPFELAPDEVVRIAHPTDLYATVQWDLFQRYAFDEQLVQPFKQIFRELYLLTANEREEKYKSSRYQGNQIQVKKTIALLTGRGWTVDHDAGLQKVDYKRGVVASLYAMADWFSAAEIEAPTLEEVAFRSRKNYKPVALDELDPILFSETMRDVDLVVSVANAGQVDPEASHSSMEMRAALARESARLFRLDNVEVKERHLIIKGMHGVYSVHLGSGMVSKNGLQLGIIPVHSQHRGRIFLPFVDDDPKSAEIIAKMRLLAEDGRIQDPTVLAQLMR</sequence>
<feature type="domain" description="DUF5724" evidence="2">
    <location>
        <begin position="41"/>
        <end position="1268"/>
    </location>
</feature>
<evidence type="ECO:0000259" key="1">
    <source>
        <dbReference type="Pfam" id="PF13569"/>
    </source>
</evidence>
<dbReference type="Pfam" id="PF24879">
    <property type="entry name" value="DUF7737"/>
    <property type="match status" value="1"/>
</dbReference>
<evidence type="ECO:0008006" key="6">
    <source>
        <dbReference type="Google" id="ProtNLM"/>
    </source>
</evidence>
<dbReference type="InterPro" id="IPR025406">
    <property type="entry name" value="DUF4132"/>
</dbReference>
<keyword evidence="5" id="KW-1185">Reference proteome</keyword>
<dbReference type="InterPro" id="IPR043782">
    <property type="entry name" value="DUF5724"/>
</dbReference>